<organism evidence="2 3">
    <name type="scientific">Sphingobacterium mizutaii</name>
    <dbReference type="NCBI Taxonomy" id="1010"/>
    <lineage>
        <taxon>Bacteria</taxon>
        <taxon>Pseudomonadati</taxon>
        <taxon>Bacteroidota</taxon>
        <taxon>Sphingobacteriia</taxon>
        <taxon>Sphingobacteriales</taxon>
        <taxon>Sphingobacteriaceae</taxon>
        <taxon>Sphingobacterium</taxon>
    </lineage>
</organism>
<reference evidence="2 3" key="1">
    <citation type="submission" date="2017-06" db="EMBL/GenBank/DDBJ databases">
        <authorList>
            <consortium name="Pathogen Informatics"/>
        </authorList>
    </citation>
    <scope>NUCLEOTIDE SEQUENCE [LARGE SCALE GENOMIC DNA]</scope>
    <source>
        <strain evidence="2 3">NCTC12149</strain>
    </source>
</reference>
<evidence type="ECO:0000313" key="3">
    <source>
        <dbReference type="Proteomes" id="UP000215355"/>
    </source>
</evidence>
<protein>
    <submittedName>
        <fullName evidence="2">Uncharacterized protein</fullName>
    </submittedName>
</protein>
<evidence type="ECO:0000313" key="2">
    <source>
        <dbReference type="EMBL" id="SNV51870.1"/>
    </source>
</evidence>
<gene>
    <name evidence="2" type="ORF">SAMEA4412673_02550</name>
</gene>
<dbReference type="EMBL" id="LT906468">
    <property type="protein sequence ID" value="SNV51870.1"/>
    <property type="molecule type" value="Genomic_DNA"/>
</dbReference>
<dbReference type="AlphaFoldDB" id="A0AAJ5C0Q3"/>
<dbReference type="KEGG" id="smiz:4412673_02550"/>
<feature type="transmembrane region" description="Helical" evidence="1">
    <location>
        <begin position="7"/>
        <end position="26"/>
    </location>
</feature>
<accession>A0AAJ5C0Q3</accession>
<evidence type="ECO:0000256" key="1">
    <source>
        <dbReference type="SAM" id="Phobius"/>
    </source>
</evidence>
<keyword evidence="1" id="KW-0812">Transmembrane</keyword>
<sequence>MNYNRLLLLIISLTAAATMFFFLFGPNKDNKSLGYFALLILIGTNTIYFLFSKDWINRKPR</sequence>
<feature type="transmembrane region" description="Helical" evidence="1">
    <location>
        <begin position="32"/>
        <end position="51"/>
    </location>
</feature>
<dbReference type="Proteomes" id="UP000215355">
    <property type="component" value="Chromosome 1"/>
</dbReference>
<proteinExistence type="predicted"/>
<keyword evidence="1" id="KW-1133">Transmembrane helix</keyword>
<dbReference type="RefSeq" id="WP_093097419.1">
    <property type="nucleotide sequence ID" value="NZ_CP158798.1"/>
</dbReference>
<keyword evidence="1" id="KW-0472">Membrane</keyword>
<name>A0AAJ5C0Q3_9SPHI</name>